<dbReference type="Proteomes" id="UP001629214">
    <property type="component" value="Unassembled WGS sequence"/>
</dbReference>
<dbReference type="InterPro" id="IPR050361">
    <property type="entry name" value="MPP/UQCRC_Complex"/>
</dbReference>
<dbReference type="RefSeq" id="WP_408169281.1">
    <property type="nucleotide sequence ID" value="NZ_JAQQFR010000011.1"/>
</dbReference>
<feature type="domain" description="Peptidase M16 C-terminal" evidence="2">
    <location>
        <begin position="197"/>
        <end position="372"/>
    </location>
</feature>
<proteinExistence type="predicted"/>
<evidence type="ECO:0000256" key="1">
    <source>
        <dbReference type="SAM" id="SignalP"/>
    </source>
</evidence>
<gene>
    <name evidence="3" type="ORF">PQR63_17625</name>
</gene>
<protein>
    <submittedName>
        <fullName evidence="3">Pitrilysin family protein</fullName>
    </submittedName>
</protein>
<feature type="signal peptide" evidence="1">
    <location>
        <begin position="1"/>
        <end position="21"/>
    </location>
</feature>
<dbReference type="PANTHER" id="PTHR11851">
    <property type="entry name" value="METALLOPROTEASE"/>
    <property type="match status" value="1"/>
</dbReference>
<sequence length="440" mass="47103">MKKYCLVCALLLACFATQAQAALQIQSWSLPNGARVLFVENHAIPMLDLSVEFDAGTRRDPLGKSGLASLTNAMLTRGASASATADAPALSEAQILDGFADVAAQRGGGASLDRAGVTLRMLSSAAERDAALGLLARTLAQPSFPADLFARDQARTIADVKESQTKAEEIAAKAFWAALYGDHPYARQESEASVAGITRDDLVNFHRAHYVANRAVIAMIGDVTRAQADQIAQRLTQQLPQGAALPALPEVLAGKATEQRIAHPASQSHILIGMPVLVRGDPDFFALTVGNYILGGGGFVSRLTNEVREKRALSYSVYSYFSPLAQKGPFQIGLQTKQEQTNEALGVVRSTLATYLRDGPTAAELKAAKDNLVGGFALRIDNNRKILDNLAVIGYYGLPLDYLDTWSTHIGKVTIAQIRDAFKRKIAPDQLTTVVVGEAN</sequence>
<dbReference type="InterPro" id="IPR011249">
    <property type="entry name" value="Metalloenz_LuxS/M16"/>
</dbReference>
<comment type="caution">
    <text evidence="3">The sequence shown here is derived from an EMBL/GenBank/DDBJ whole genome shotgun (WGS) entry which is preliminary data.</text>
</comment>
<reference evidence="3 4" key="1">
    <citation type="journal article" date="2024" name="Chem. Sci.">
        <title>Discovery of megapolipeptins by genome mining of a Burkholderiales bacteria collection.</title>
        <authorList>
            <person name="Paulo B.S."/>
            <person name="Recchia M.J.J."/>
            <person name="Lee S."/>
            <person name="Fergusson C.H."/>
            <person name="Romanowski S.B."/>
            <person name="Hernandez A."/>
            <person name="Krull N."/>
            <person name="Liu D.Y."/>
            <person name="Cavanagh H."/>
            <person name="Bos A."/>
            <person name="Gray C.A."/>
            <person name="Murphy B.T."/>
            <person name="Linington R.G."/>
            <person name="Eustaquio A.S."/>
        </authorList>
    </citation>
    <scope>NUCLEOTIDE SEQUENCE [LARGE SCALE GENOMIC DNA]</scope>
    <source>
        <strain evidence="3 4">RL21-008-BIB-B</strain>
    </source>
</reference>
<evidence type="ECO:0000313" key="3">
    <source>
        <dbReference type="EMBL" id="MFL9880225.1"/>
    </source>
</evidence>
<keyword evidence="1" id="KW-0732">Signal</keyword>
<feature type="chain" id="PRO_5045105951" evidence="1">
    <location>
        <begin position="22"/>
        <end position="440"/>
    </location>
</feature>
<dbReference type="Pfam" id="PF05193">
    <property type="entry name" value="Peptidase_M16_C"/>
    <property type="match status" value="1"/>
</dbReference>
<organism evidence="3 4">
    <name type="scientific">Herbaspirillum rhizosphaerae</name>
    <dbReference type="NCBI Taxonomy" id="346179"/>
    <lineage>
        <taxon>Bacteria</taxon>
        <taxon>Pseudomonadati</taxon>
        <taxon>Pseudomonadota</taxon>
        <taxon>Betaproteobacteria</taxon>
        <taxon>Burkholderiales</taxon>
        <taxon>Oxalobacteraceae</taxon>
        <taxon>Herbaspirillum</taxon>
    </lineage>
</organism>
<name>A0ABW8ZBN7_9BURK</name>
<evidence type="ECO:0000313" key="4">
    <source>
        <dbReference type="Proteomes" id="UP001629214"/>
    </source>
</evidence>
<accession>A0ABW8ZBN7</accession>
<dbReference type="InterPro" id="IPR007863">
    <property type="entry name" value="Peptidase_M16_C"/>
</dbReference>
<dbReference type="EMBL" id="JAQQFR010000011">
    <property type="protein sequence ID" value="MFL9880225.1"/>
    <property type="molecule type" value="Genomic_DNA"/>
</dbReference>
<dbReference type="PANTHER" id="PTHR11851:SF224">
    <property type="entry name" value="PROCESSING PROTEASE"/>
    <property type="match status" value="1"/>
</dbReference>
<evidence type="ECO:0000259" key="2">
    <source>
        <dbReference type="Pfam" id="PF05193"/>
    </source>
</evidence>
<dbReference type="SUPFAM" id="SSF63411">
    <property type="entry name" value="LuxS/MPP-like metallohydrolase"/>
    <property type="match status" value="2"/>
</dbReference>
<dbReference type="Gene3D" id="3.30.830.10">
    <property type="entry name" value="Metalloenzyme, LuxS/M16 peptidase-like"/>
    <property type="match status" value="2"/>
</dbReference>
<keyword evidence="4" id="KW-1185">Reference proteome</keyword>